<reference evidence="2 3" key="1">
    <citation type="submission" date="2017-04" db="EMBL/GenBank/DDBJ databases">
        <title>Novel microbial lineages endemic to geothermal iron-oxide mats fill important gaps in the evolutionary history of Archaea.</title>
        <authorList>
            <person name="Jay Z.J."/>
            <person name="Beam J.P."/>
            <person name="Dlakic M."/>
            <person name="Rusch D.B."/>
            <person name="Kozubal M.A."/>
            <person name="Inskeep W.P."/>
        </authorList>
    </citation>
    <scope>NUCLEOTIDE SEQUENCE [LARGE SCALE GENOMIC DNA]</scope>
    <source>
        <strain evidence="2">OSP_D</strain>
    </source>
</reference>
<gene>
    <name evidence="2" type="ORF">B9Q03_06490</name>
</gene>
<dbReference type="Proteomes" id="UP000240322">
    <property type="component" value="Unassembled WGS sequence"/>
</dbReference>
<protein>
    <recommendedName>
        <fullName evidence="1">PIN domain-containing protein</fullName>
    </recommendedName>
</protein>
<dbReference type="Gene3D" id="3.40.50.1010">
    <property type="entry name" value="5'-nuclease"/>
    <property type="match status" value="1"/>
</dbReference>
<name>A0A2R6AW07_9ARCH</name>
<dbReference type="SUPFAM" id="SSF88723">
    <property type="entry name" value="PIN domain-like"/>
    <property type="match status" value="1"/>
</dbReference>
<dbReference type="AlphaFoldDB" id="A0A2R6AW07"/>
<evidence type="ECO:0000313" key="2">
    <source>
        <dbReference type="EMBL" id="PSN90572.1"/>
    </source>
</evidence>
<organism evidence="2 3">
    <name type="scientific">Candidatus Marsarchaeota G2 archaeon OSP_D</name>
    <dbReference type="NCBI Taxonomy" id="1978157"/>
    <lineage>
        <taxon>Archaea</taxon>
        <taxon>Candidatus Marsarchaeota</taxon>
        <taxon>Candidatus Marsarchaeota group 2</taxon>
    </lineage>
</organism>
<dbReference type="EMBL" id="NEXE01000055">
    <property type="protein sequence ID" value="PSN90572.1"/>
    <property type="molecule type" value="Genomic_DNA"/>
</dbReference>
<dbReference type="InterPro" id="IPR029060">
    <property type="entry name" value="PIN-like_dom_sf"/>
</dbReference>
<accession>A0A2R6AW07</accession>
<sequence>MPYGFRFTVKSSVGSRSRSWRRRVLLSRKSALKVLIDTSFILPALGVEVEKEVMDTIPHFRRFEVYYSELSILEAMWKILKVTRPENLSKVMMGIESVHASYKHLPIPSDAFIRAVELYKKGHSDYIDNLLYSTAQANNLKFLTIDQSYIEFLERNSENGHIITPKEITRVI</sequence>
<dbReference type="InterPro" id="IPR002716">
    <property type="entry name" value="PIN_dom"/>
</dbReference>
<evidence type="ECO:0000259" key="1">
    <source>
        <dbReference type="Pfam" id="PF01850"/>
    </source>
</evidence>
<dbReference type="Pfam" id="PF01850">
    <property type="entry name" value="PIN"/>
    <property type="match status" value="1"/>
</dbReference>
<evidence type="ECO:0000313" key="3">
    <source>
        <dbReference type="Proteomes" id="UP000240322"/>
    </source>
</evidence>
<feature type="domain" description="PIN" evidence="1">
    <location>
        <begin position="34"/>
        <end position="148"/>
    </location>
</feature>
<proteinExistence type="predicted"/>
<comment type="caution">
    <text evidence="2">The sequence shown here is derived from an EMBL/GenBank/DDBJ whole genome shotgun (WGS) entry which is preliminary data.</text>
</comment>